<protein>
    <submittedName>
        <fullName evidence="1">Uncharacterized protein</fullName>
    </submittedName>
</protein>
<dbReference type="RefSeq" id="WP_094788986.1">
    <property type="nucleotide sequence ID" value="NZ_NDXW01000001.1"/>
</dbReference>
<evidence type="ECO:0000313" key="1">
    <source>
        <dbReference type="EMBL" id="RDH46180.1"/>
    </source>
</evidence>
<sequence length="125" mass="13894">MKKLIFPAIFASCLVSMGYCEGEQLSKKYVSPDSQEIIPIAWRMDSPDNKKSSEPALFDAPMDATYYTNEELGIKEIEPYLDSVKDSVRLQMSRVASMNQNELDGYAKDIGISKEVAKALGAALF</sequence>
<organism evidence="1 2">
    <name type="scientific">Zooshikella ganghwensis</name>
    <dbReference type="NCBI Taxonomy" id="202772"/>
    <lineage>
        <taxon>Bacteria</taxon>
        <taxon>Pseudomonadati</taxon>
        <taxon>Pseudomonadota</taxon>
        <taxon>Gammaproteobacteria</taxon>
        <taxon>Oceanospirillales</taxon>
        <taxon>Zooshikellaceae</taxon>
        <taxon>Zooshikella</taxon>
    </lineage>
</organism>
<dbReference type="AlphaFoldDB" id="A0A4P9VWA7"/>
<keyword evidence="2" id="KW-1185">Reference proteome</keyword>
<reference evidence="1 2" key="1">
    <citation type="submission" date="2017-04" db="EMBL/GenBank/DDBJ databases">
        <title>Draft genome sequence of Zooshikella ganghwensis VG4 isolated from Red Sea sediments.</title>
        <authorList>
            <person name="Rehman Z."/>
            <person name="Alam I."/>
            <person name="Kamau A."/>
            <person name="Bajic V."/>
            <person name="Leiknes T."/>
        </authorList>
    </citation>
    <scope>NUCLEOTIDE SEQUENCE [LARGE SCALE GENOMIC DNA]</scope>
    <source>
        <strain evidence="1 2">VG4</strain>
    </source>
</reference>
<dbReference type="Proteomes" id="UP000257039">
    <property type="component" value="Unassembled WGS sequence"/>
</dbReference>
<comment type="caution">
    <text evidence="1">The sequence shown here is derived from an EMBL/GenBank/DDBJ whole genome shotgun (WGS) entry which is preliminary data.</text>
</comment>
<accession>A0A4P9VWA7</accession>
<dbReference type="EMBL" id="NDXW01000001">
    <property type="protein sequence ID" value="RDH46180.1"/>
    <property type="molecule type" value="Genomic_DNA"/>
</dbReference>
<name>A0A4P9VWA7_9GAMM</name>
<evidence type="ECO:0000313" key="2">
    <source>
        <dbReference type="Proteomes" id="UP000257039"/>
    </source>
</evidence>
<gene>
    <name evidence="1" type="ORF">B9G39_23525</name>
</gene>
<proteinExistence type="predicted"/>